<dbReference type="EMBL" id="CBTY010000008">
    <property type="protein sequence ID" value="CDI05461.1"/>
    <property type="molecule type" value="Genomic_DNA"/>
</dbReference>
<keyword evidence="3" id="KW-1185">Reference proteome</keyword>
<dbReference type="AlphaFoldDB" id="V6ARV1"/>
<evidence type="ECO:0008006" key="4">
    <source>
        <dbReference type="Google" id="ProtNLM"/>
    </source>
</evidence>
<feature type="transmembrane region" description="Helical" evidence="1">
    <location>
        <begin position="7"/>
        <end position="25"/>
    </location>
</feature>
<comment type="caution">
    <text evidence="2">The sequence shown here is derived from an EMBL/GenBank/DDBJ whole genome shotgun (WGS) entry which is preliminary data.</text>
</comment>
<feature type="transmembrane region" description="Helical" evidence="1">
    <location>
        <begin position="63"/>
        <end position="80"/>
    </location>
</feature>
<name>V6ARV1_9ARCH</name>
<evidence type="ECO:0000256" key="1">
    <source>
        <dbReference type="SAM" id="Phobius"/>
    </source>
</evidence>
<organism evidence="2 3">
    <name type="scientific">Candidatus Nitrosotenuis uzonensis</name>
    <dbReference type="NCBI Taxonomy" id="1407055"/>
    <lineage>
        <taxon>Archaea</taxon>
        <taxon>Nitrososphaerota</taxon>
        <taxon>Candidatus Nitrosotenuis</taxon>
    </lineage>
</organism>
<protein>
    <recommendedName>
        <fullName evidence="4">Transmembrane protein</fullName>
    </recommendedName>
</protein>
<reference evidence="2 3" key="1">
    <citation type="journal article" date="2013" name="PLoS ONE">
        <title>Enrichment and Genome Sequence of the Group I.1a Ammonia-Oxidizing Archaeon ?Ca. Nitrosotenuis uzonensis? Representing a Clade Globally.</title>
        <authorList>
            <person name="Lebedeva E.V."/>
            <person name="Hatzenpichler R."/>
            <person name="Pelletier E."/>
            <person name="Schuster N."/>
            <person name="Hauzmayer S."/>
            <person name="Bulaev A."/>
            <person name="Grigor'eva N.V."/>
            <person name="Galushko A."/>
            <person name="Schmid M."/>
            <person name="Palatinszky M."/>
            <person name="Le Paslier D."/>
            <person name="Daims H."/>
            <person name="Wagner M."/>
        </authorList>
    </citation>
    <scope>NUCLEOTIDE SEQUENCE [LARGE SCALE GENOMIC DNA]</scope>
    <source>
        <strain evidence="2 3">N4</strain>
    </source>
</reference>
<keyword evidence="1" id="KW-1133">Transmembrane helix</keyword>
<sequence>MSDTRFTLIGIGLIFAGFIVLGVLGQHHYNLAIQSQQFGECFEYKDGTQVPVDCNVAMQDRNWFFALVIALIGGGIFFLVKGVRGKWDQDVKEKDKVGPDSSFPS</sequence>
<dbReference type="RefSeq" id="WP_048195252.1">
    <property type="nucleotide sequence ID" value="NZ_CBTY010000008.1"/>
</dbReference>
<proteinExistence type="predicted"/>
<dbReference type="OrthoDB" id="8487at2157"/>
<keyword evidence="1" id="KW-0472">Membrane</keyword>
<accession>V6ARV1</accession>
<evidence type="ECO:0000313" key="3">
    <source>
        <dbReference type="Proteomes" id="UP000018159"/>
    </source>
</evidence>
<evidence type="ECO:0000313" key="2">
    <source>
        <dbReference type="EMBL" id="CDI05461.1"/>
    </source>
</evidence>
<gene>
    <name evidence="2" type="ORF">NITUZ_30153</name>
</gene>
<dbReference type="STRING" id="1407055.NITUZ_30153"/>
<dbReference type="Proteomes" id="UP000018159">
    <property type="component" value="Unassembled WGS sequence"/>
</dbReference>
<keyword evidence="1" id="KW-0812">Transmembrane</keyword>